<evidence type="ECO:0000313" key="3">
    <source>
        <dbReference type="Proteomes" id="UP000006765"/>
    </source>
</evidence>
<reference evidence="2 3" key="1">
    <citation type="journal article" date="2012" name="J. Bacteriol.">
        <title>Draft Genome Sequence of Oceaniovalibus guishaninsula JLT2003T.</title>
        <authorList>
            <person name="Tang K."/>
            <person name="Liu K."/>
            <person name="Jiao N."/>
        </authorList>
    </citation>
    <scope>NUCLEOTIDE SEQUENCE [LARGE SCALE GENOMIC DNA]</scope>
    <source>
        <strain evidence="2 3">JLT2003</strain>
    </source>
</reference>
<dbReference type="OrthoDB" id="9810376at2"/>
<dbReference type="AlphaFoldDB" id="K2HGD3"/>
<protein>
    <recommendedName>
        <fullName evidence="4">DUF2155 domain-containing protein</fullName>
    </recommendedName>
</protein>
<accession>K2HGD3</accession>
<evidence type="ECO:0000256" key="1">
    <source>
        <dbReference type="SAM" id="SignalP"/>
    </source>
</evidence>
<gene>
    <name evidence="2" type="ORF">OCGS_0602</name>
</gene>
<dbReference type="Proteomes" id="UP000006765">
    <property type="component" value="Unassembled WGS sequence"/>
</dbReference>
<name>K2HGD3_9RHOB</name>
<comment type="caution">
    <text evidence="2">The sequence shown here is derived from an EMBL/GenBank/DDBJ whole genome shotgun (WGS) entry which is preliminary data.</text>
</comment>
<sequence>MIRALAASLALGGLLALPAGAQQYDDEPDENAPPVQIFPDVDAAVAGQVAEAPAAILRGLDKRVGDVTDLALAKGDTVALGRLQVTLGECRYPRDNPSGDAFAYLVIRQAGEDRPVFQGWMIASAPALSALEHPRYDIWVMRCTT</sequence>
<evidence type="ECO:0000313" key="2">
    <source>
        <dbReference type="EMBL" id="EKE45512.1"/>
    </source>
</evidence>
<dbReference type="STRING" id="1231392.OCGS_0602"/>
<keyword evidence="3" id="KW-1185">Reference proteome</keyword>
<feature type="signal peptide" evidence="1">
    <location>
        <begin position="1"/>
        <end position="21"/>
    </location>
</feature>
<feature type="chain" id="PRO_5003858606" description="DUF2155 domain-containing protein" evidence="1">
    <location>
        <begin position="22"/>
        <end position="145"/>
    </location>
</feature>
<dbReference type="EMBL" id="AMGO01000007">
    <property type="protein sequence ID" value="EKE45512.1"/>
    <property type="molecule type" value="Genomic_DNA"/>
</dbReference>
<proteinExistence type="predicted"/>
<dbReference type="eggNOG" id="COG4765">
    <property type="taxonomic scope" value="Bacteria"/>
</dbReference>
<keyword evidence="1" id="KW-0732">Signal</keyword>
<organism evidence="2 3">
    <name type="scientific">Oceaniovalibus guishaninsula JLT2003</name>
    <dbReference type="NCBI Taxonomy" id="1231392"/>
    <lineage>
        <taxon>Bacteria</taxon>
        <taxon>Pseudomonadati</taxon>
        <taxon>Pseudomonadota</taxon>
        <taxon>Alphaproteobacteria</taxon>
        <taxon>Rhodobacterales</taxon>
        <taxon>Roseobacteraceae</taxon>
        <taxon>Oceaniovalibus</taxon>
    </lineage>
</organism>
<dbReference type="InterPro" id="IPR019225">
    <property type="entry name" value="DUF2155"/>
</dbReference>
<dbReference type="Pfam" id="PF09923">
    <property type="entry name" value="DUF2155"/>
    <property type="match status" value="1"/>
</dbReference>
<evidence type="ECO:0008006" key="4">
    <source>
        <dbReference type="Google" id="ProtNLM"/>
    </source>
</evidence>